<evidence type="ECO:0000313" key="7">
    <source>
        <dbReference type="EMBL" id="OLP53425.1"/>
    </source>
</evidence>
<dbReference type="EMBL" id="MKIO01000040">
    <property type="protein sequence ID" value="OLP53425.1"/>
    <property type="molecule type" value="Genomic_DNA"/>
</dbReference>
<accession>A0A1Q9AEP8</accession>
<sequence length="219" mass="23299">MSSTNANKPVEGGAIVKKSTAKADAKTSPRERIVSTACALFRSHGIRGIGVDAIAQAADTNKMTLYRHFGSKDDLVCETLKVASSKAAALWDDLSTRFPGNPRAQVDGWVSARVDCLASEPYGCDLANAAVELKESDHPAHALIESFKTAQRQRLEELCREAGLSEPELLADTLSMLLEGARVSRIATGDQGPAARFERACRAAISAHAARVEEAGVGH</sequence>
<gene>
    <name evidence="7" type="ORF">BJF92_01340</name>
</gene>
<dbReference type="RefSeq" id="WP_075636647.1">
    <property type="nucleotide sequence ID" value="NZ_MKIO01000040.1"/>
</dbReference>
<dbReference type="Gene3D" id="1.10.357.10">
    <property type="entry name" value="Tetracycline Repressor, domain 2"/>
    <property type="match status" value="1"/>
</dbReference>
<evidence type="ECO:0000256" key="5">
    <source>
        <dbReference type="SAM" id="MobiDB-lite"/>
    </source>
</evidence>
<dbReference type="InterPro" id="IPR036271">
    <property type="entry name" value="Tet_transcr_reg_TetR-rel_C_sf"/>
</dbReference>
<evidence type="ECO:0000259" key="6">
    <source>
        <dbReference type="PROSITE" id="PS50977"/>
    </source>
</evidence>
<protein>
    <submittedName>
        <fullName evidence="7">TetR family transcriptional regulator</fullName>
    </submittedName>
</protein>
<dbReference type="GO" id="GO:0003677">
    <property type="term" value="F:DNA binding"/>
    <property type="evidence" value="ECO:0007669"/>
    <property type="project" value="UniProtKB-UniRule"/>
</dbReference>
<organism evidence="7 8">
    <name type="scientific">Xaviernesmea rhizosphaerae</name>
    <dbReference type="NCBI Taxonomy" id="1672749"/>
    <lineage>
        <taxon>Bacteria</taxon>
        <taxon>Pseudomonadati</taxon>
        <taxon>Pseudomonadota</taxon>
        <taxon>Alphaproteobacteria</taxon>
        <taxon>Hyphomicrobiales</taxon>
        <taxon>Rhizobiaceae</taxon>
        <taxon>Rhizobium/Agrobacterium group</taxon>
        <taxon>Xaviernesmea</taxon>
    </lineage>
</organism>
<dbReference type="Proteomes" id="UP000186143">
    <property type="component" value="Unassembled WGS sequence"/>
</dbReference>
<dbReference type="PANTHER" id="PTHR47506">
    <property type="entry name" value="TRANSCRIPTIONAL REGULATORY PROTEIN"/>
    <property type="match status" value="1"/>
</dbReference>
<dbReference type="PANTHER" id="PTHR47506:SF1">
    <property type="entry name" value="HTH-TYPE TRANSCRIPTIONAL REGULATOR YJDC"/>
    <property type="match status" value="1"/>
</dbReference>
<dbReference type="STRING" id="1672749.BJF92_01340"/>
<comment type="caution">
    <text evidence="7">The sequence shown here is derived from an EMBL/GenBank/DDBJ whole genome shotgun (WGS) entry which is preliminary data.</text>
</comment>
<dbReference type="PROSITE" id="PS50977">
    <property type="entry name" value="HTH_TETR_2"/>
    <property type="match status" value="1"/>
</dbReference>
<evidence type="ECO:0000256" key="3">
    <source>
        <dbReference type="ARBA" id="ARBA00023163"/>
    </source>
</evidence>
<dbReference type="InterPro" id="IPR001647">
    <property type="entry name" value="HTH_TetR"/>
</dbReference>
<feature type="domain" description="HTH tetR-type" evidence="6">
    <location>
        <begin position="27"/>
        <end position="87"/>
    </location>
</feature>
<dbReference type="OrthoDB" id="9787680at2"/>
<dbReference type="Pfam" id="PF00440">
    <property type="entry name" value="TetR_N"/>
    <property type="match status" value="1"/>
</dbReference>
<dbReference type="InterPro" id="IPR009057">
    <property type="entry name" value="Homeodomain-like_sf"/>
</dbReference>
<keyword evidence="2 4" id="KW-0238">DNA-binding</keyword>
<keyword evidence="3" id="KW-0804">Transcription</keyword>
<proteinExistence type="predicted"/>
<dbReference type="SUPFAM" id="SSF46689">
    <property type="entry name" value="Homeodomain-like"/>
    <property type="match status" value="1"/>
</dbReference>
<dbReference type="PRINTS" id="PR00455">
    <property type="entry name" value="HTHTETR"/>
</dbReference>
<keyword evidence="1" id="KW-0805">Transcription regulation</keyword>
<reference evidence="7 8" key="1">
    <citation type="submission" date="2016-09" db="EMBL/GenBank/DDBJ databases">
        <title>Rhizobium sp. nov., a novel species isolated from the rice rhizosphere.</title>
        <authorList>
            <person name="Zhao J."/>
            <person name="Zhang X."/>
        </authorList>
    </citation>
    <scope>NUCLEOTIDE SEQUENCE [LARGE SCALE GENOMIC DNA]</scope>
    <source>
        <strain evidence="7 8">MH17</strain>
    </source>
</reference>
<dbReference type="AlphaFoldDB" id="A0A1Q9AEP8"/>
<evidence type="ECO:0000256" key="2">
    <source>
        <dbReference type="ARBA" id="ARBA00023125"/>
    </source>
</evidence>
<evidence type="ECO:0000256" key="4">
    <source>
        <dbReference type="PROSITE-ProRule" id="PRU00335"/>
    </source>
</evidence>
<feature type="DNA-binding region" description="H-T-H motif" evidence="4">
    <location>
        <begin position="50"/>
        <end position="69"/>
    </location>
</feature>
<name>A0A1Q9AEP8_9HYPH</name>
<evidence type="ECO:0000256" key="1">
    <source>
        <dbReference type="ARBA" id="ARBA00023015"/>
    </source>
</evidence>
<feature type="region of interest" description="Disordered" evidence="5">
    <location>
        <begin position="1"/>
        <end position="28"/>
    </location>
</feature>
<evidence type="ECO:0000313" key="8">
    <source>
        <dbReference type="Proteomes" id="UP000186143"/>
    </source>
</evidence>
<dbReference type="SUPFAM" id="SSF48498">
    <property type="entry name" value="Tetracyclin repressor-like, C-terminal domain"/>
    <property type="match status" value="1"/>
</dbReference>